<dbReference type="PRINTS" id="PR01463">
    <property type="entry name" value="EAGCHANLFMLY"/>
</dbReference>
<dbReference type="InterPro" id="IPR003938">
    <property type="entry name" value="K_chnl_volt-dep_EAG/ELK/ERG"/>
</dbReference>
<evidence type="ECO:0000259" key="17">
    <source>
        <dbReference type="PROSITE" id="PS51490"/>
    </source>
</evidence>
<dbReference type="InterPro" id="IPR036770">
    <property type="entry name" value="Ankyrin_rpt-contain_sf"/>
</dbReference>
<feature type="compositionally biased region" description="Polar residues" evidence="15">
    <location>
        <begin position="780"/>
        <end position="793"/>
    </location>
</feature>
<accession>A0A7J7GAD0</accession>
<comment type="subcellular location">
    <subcellularLocation>
        <location evidence="1 14">Membrane</location>
        <topology evidence="1 14">Multi-pass membrane protein</topology>
    </subcellularLocation>
</comment>
<evidence type="ECO:0000256" key="11">
    <source>
        <dbReference type="ARBA" id="ARBA00023136"/>
    </source>
</evidence>
<comment type="caution">
    <text evidence="18">The sequence shown here is derived from an EMBL/GenBank/DDBJ whole genome shotgun (WGS) entry which is preliminary data.</text>
</comment>
<evidence type="ECO:0000256" key="8">
    <source>
        <dbReference type="ARBA" id="ARBA00022958"/>
    </source>
</evidence>
<dbReference type="Proteomes" id="UP000593564">
    <property type="component" value="Unassembled WGS sequence"/>
</dbReference>
<dbReference type="PRINTS" id="PR01415">
    <property type="entry name" value="ANKYRIN"/>
</dbReference>
<keyword evidence="4 14" id="KW-0633">Potassium transport</keyword>
<sequence length="867" mass="96864">MSDGKKKVVLNEQMYGSCKGGGGGGGGLQMHSELEHEHLSRDGRSSYSLSSGILPSLGAHSNRKTKLRRFVVSPFDARFRLWETLLIVLVFYTAWVSPFEFGFLDTPRGPLSVSDNIVNGFFAIDIVLTFFVAYLDKTTYLLVDEPKLIAWRYAKTWLAFDVISTIPAEVARSILPNPLQAYGYFNMLRLWRPSPCGCHVCKVTLLAVHCAGCFYYRLADRYKDPKNTWIGLAMGNFHEKSLWIRYVTSMYWSITTLTTTGYGDLHPVNTQEMIFDIFYMLFNLGLTSYLIGNMTNLVVHITSRTRQFRDTIQAASSFAQRNQLPVRLQDQMLAHLCLRYRTDSEGLQQQETLEALPKAIRSSISHFLFYSVVDKVYLFRGVSNDLLFQLVSEMKAEYFPPKEDVILQNEAPTDLYILVTGTVVVGELKTGDVCGEIGVLCYRPQLFTVRTKRLSQLLRLNRTTLLNIVKANVGDGTIIMNNLLQHLKERRDPLMEAVLLDTEHMLAQGRMDLPLSLCFAAMRGDDLLLHQLLRRGMDPNELESNGRTALHIAASKGSVECVLLLLDYGADPNRKDSEGNVPLWDAILGRHESVIKLLVDNGAELSAGDVGQFACYAVEQNSIDLLKDIIRFGGDVALLNSLGTTALHTAISEENTEIVKFLVDQGADIDKPDVHGWTPRALADYQGHGEIKSMFQTMKENRNQPATVVPETQGVPYLKKYQSEPTMPILTPEVAPTDVTEDNWSDDHRRRRANVFNNSLFGIMSAANRPRRGDRGLLPSPSNIEQNSGNNRPRVTISCPRKGEVAGRLTFLPDTLQELLDIGAQKFGITPTKVLMKDGALIEDIAVIRDGDHLILTGDGGAEISGS</sequence>
<dbReference type="SUPFAM" id="SSF81324">
    <property type="entry name" value="Voltage-gated potassium channels"/>
    <property type="match status" value="1"/>
</dbReference>
<comment type="function">
    <text evidence="14">Potassium channel.</text>
</comment>
<evidence type="ECO:0000256" key="13">
    <source>
        <dbReference type="PROSITE-ProRule" id="PRU00023"/>
    </source>
</evidence>
<dbReference type="PROSITE" id="PS50042">
    <property type="entry name" value="CNMP_BINDING_3"/>
    <property type="match status" value="1"/>
</dbReference>
<feature type="repeat" description="ANK" evidence="13">
    <location>
        <begin position="545"/>
        <end position="577"/>
    </location>
</feature>
<feature type="repeat" description="ANK" evidence="13">
    <location>
        <begin position="578"/>
        <end position="610"/>
    </location>
</feature>
<evidence type="ECO:0000259" key="16">
    <source>
        <dbReference type="PROSITE" id="PS50042"/>
    </source>
</evidence>
<keyword evidence="9 14" id="KW-1133">Transmembrane helix</keyword>
<dbReference type="GO" id="GO:0034702">
    <property type="term" value="C:monoatomic ion channel complex"/>
    <property type="evidence" value="ECO:0007669"/>
    <property type="project" value="UniProtKB-KW"/>
</dbReference>
<evidence type="ECO:0000256" key="1">
    <source>
        <dbReference type="ARBA" id="ARBA00004141"/>
    </source>
</evidence>
<evidence type="ECO:0000256" key="3">
    <source>
        <dbReference type="ARBA" id="ARBA00022448"/>
    </source>
</evidence>
<dbReference type="InterPro" id="IPR002110">
    <property type="entry name" value="Ankyrin_rpt"/>
</dbReference>
<feature type="transmembrane region" description="Helical" evidence="14">
    <location>
        <begin position="117"/>
        <end position="135"/>
    </location>
</feature>
<evidence type="ECO:0000313" key="18">
    <source>
        <dbReference type="EMBL" id="KAF5936334.1"/>
    </source>
</evidence>
<evidence type="ECO:0000256" key="7">
    <source>
        <dbReference type="ARBA" id="ARBA00022882"/>
    </source>
</evidence>
<dbReference type="Pfam" id="PF11834">
    <property type="entry name" value="KHA"/>
    <property type="match status" value="1"/>
</dbReference>
<comment type="domain">
    <text evidence="14">The segment S4 is probably the voltage-sensor and is characterized by a series of positively charged amino acids. The pore-forming region H5 is enclosed by the transmembrane segments S5 and S6 in the Shaker-type (1P/6TM) and contains the GYGD signature motif which seems to be involved in potassium selectivity.</text>
</comment>
<protein>
    <recommendedName>
        <fullName evidence="14">Potassium channel</fullName>
    </recommendedName>
</protein>
<keyword evidence="3 14" id="KW-0813">Transport</keyword>
<dbReference type="SUPFAM" id="SSF48403">
    <property type="entry name" value="Ankyrin repeat"/>
    <property type="match status" value="1"/>
</dbReference>
<dbReference type="Pfam" id="PF00520">
    <property type="entry name" value="Ion_trans"/>
    <property type="match status" value="2"/>
</dbReference>
<keyword evidence="8 14" id="KW-0630">Potassium</keyword>
<dbReference type="SMART" id="SM00248">
    <property type="entry name" value="ANK"/>
    <property type="match status" value="5"/>
</dbReference>
<keyword evidence="13" id="KW-0040">ANK repeat</keyword>
<evidence type="ECO:0000256" key="14">
    <source>
        <dbReference type="RuleBase" id="RU369015"/>
    </source>
</evidence>
<feature type="repeat" description="ANK" evidence="13">
    <location>
        <begin position="642"/>
        <end position="674"/>
    </location>
</feature>
<evidence type="ECO:0000256" key="10">
    <source>
        <dbReference type="ARBA" id="ARBA00023065"/>
    </source>
</evidence>
<feature type="domain" description="Cyclic nucleotide-binding" evidence="16">
    <location>
        <begin position="378"/>
        <end position="469"/>
    </location>
</feature>
<proteinExistence type="inferred from homology"/>
<feature type="domain" description="KHA" evidence="17">
    <location>
        <begin position="794"/>
        <end position="867"/>
    </location>
</feature>
<feature type="transmembrane region" description="Helical" evidence="14">
    <location>
        <begin position="79"/>
        <end position="97"/>
    </location>
</feature>
<dbReference type="CDD" id="cd00038">
    <property type="entry name" value="CAP_ED"/>
    <property type="match status" value="1"/>
</dbReference>
<dbReference type="PANTHER" id="PTHR45743:SF43">
    <property type="entry name" value="POTASSIUM CHANNEL"/>
    <property type="match status" value="1"/>
</dbReference>
<dbReference type="PROSITE" id="PS50297">
    <property type="entry name" value="ANK_REP_REGION"/>
    <property type="match status" value="3"/>
</dbReference>
<comment type="similarity">
    <text evidence="2 14">Belongs to the potassium channel family. Plant (TC 1.A.1.4) subfamily.</text>
</comment>
<dbReference type="PANTHER" id="PTHR45743">
    <property type="entry name" value="POTASSIUM CHANNEL AKT1"/>
    <property type="match status" value="1"/>
</dbReference>
<keyword evidence="6 14" id="KW-0631">Potassium channel</keyword>
<organism evidence="18 19">
    <name type="scientific">Camellia sinensis</name>
    <name type="common">Tea plant</name>
    <name type="synonym">Thea sinensis</name>
    <dbReference type="NCBI Taxonomy" id="4442"/>
    <lineage>
        <taxon>Eukaryota</taxon>
        <taxon>Viridiplantae</taxon>
        <taxon>Streptophyta</taxon>
        <taxon>Embryophyta</taxon>
        <taxon>Tracheophyta</taxon>
        <taxon>Spermatophyta</taxon>
        <taxon>Magnoliopsida</taxon>
        <taxon>eudicotyledons</taxon>
        <taxon>Gunneridae</taxon>
        <taxon>Pentapetalae</taxon>
        <taxon>asterids</taxon>
        <taxon>Ericales</taxon>
        <taxon>Theaceae</taxon>
        <taxon>Camellia</taxon>
    </lineage>
</organism>
<evidence type="ECO:0000313" key="19">
    <source>
        <dbReference type="Proteomes" id="UP000593564"/>
    </source>
</evidence>
<reference evidence="19" key="1">
    <citation type="journal article" date="2020" name="Nat. Commun.">
        <title>Genome assembly of wild tea tree DASZ reveals pedigree and selection history of tea varieties.</title>
        <authorList>
            <person name="Zhang W."/>
            <person name="Zhang Y."/>
            <person name="Qiu H."/>
            <person name="Guo Y."/>
            <person name="Wan H."/>
            <person name="Zhang X."/>
            <person name="Scossa F."/>
            <person name="Alseekh S."/>
            <person name="Zhang Q."/>
            <person name="Wang P."/>
            <person name="Xu L."/>
            <person name="Schmidt M.H."/>
            <person name="Jia X."/>
            <person name="Li D."/>
            <person name="Zhu A."/>
            <person name="Guo F."/>
            <person name="Chen W."/>
            <person name="Ni D."/>
            <person name="Usadel B."/>
            <person name="Fernie A.R."/>
            <person name="Wen W."/>
        </authorList>
    </citation>
    <scope>NUCLEOTIDE SEQUENCE [LARGE SCALE GENOMIC DNA]</scope>
    <source>
        <strain evidence="19">cv. G240</strain>
    </source>
</reference>
<keyword evidence="19" id="KW-1185">Reference proteome</keyword>
<dbReference type="EMBL" id="JACBKZ010000013">
    <property type="protein sequence ID" value="KAF5936334.1"/>
    <property type="molecule type" value="Genomic_DNA"/>
</dbReference>
<dbReference type="PROSITE" id="PS51490">
    <property type="entry name" value="KHA"/>
    <property type="match status" value="1"/>
</dbReference>
<dbReference type="Pfam" id="PF00027">
    <property type="entry name" value="cNMP_binding"/>
    <property type="match status" value="1"/>
</dbReference>
<gene>
    <name evidence="18" type="ORF">HYC85_027463</name>
</gene>
<dbReference type="SUPFAM" id="SSF51206">
    <property type="entry name" value="cAMP-binding domain-like"/>
    <property type="match status" value="1"/>
</dbReference>
<keyword evidence="10 14" id="KW-0406">Ion transport</keyword>
<dbReference type="Gene3D" id="2.60.120.10">
    <property type="entry name" value="Jelly Rolls"/>
    <property type="match status" value="1"/>
</dbReference>
<dbReference type="SMART" id="SM00100">
    <property type="entry name" value="cNMP"/>
    <property type="match status" value="1"/>
</dbReference>
<keyword evidence="7 14" id="KW-0851">Voltage-gated channel</keyword>
<evidence type="ECO:0000256" key="5">
    <source>
        <dbReference type="ARBA" id="ARBA00022692"/>
    </source>
</evidence>
<feature type="transmembrane region" description="Helical" evidence="14">
    <location>
        <begin position="277"/>
        <end position="299"/>
    </location>
</feature>
<dbReference type="GO" id="GO:0005249">
    <property type="term" value="F:voltage-gated potassium channel activity"/>
    <property type="evidence" value="ECO:0007669"/>
    <property type="project" value="UniProtKB-UniRule"/>
</dbReference>
<dbReference type="InterPro" id="IPR014710">
    <property type="entry name" value="RmlC-like_jellyroll"/>
</dbReference>
<dbReference type="InterPro" id="IPR021789">
    <property type="entry name" value="KHA_dom"/>
</dbReference>
<keyword evidence="11 14" id="KW-0472">Membrane</keyword>
<evidence type="ECO:0000256" key="2">
    <source>
        <dbReference type="ARBA" id="ARBA00007929"/>
    </source>
</evidence>
<dbReference type="Gene3D" id="1.10.287.70">
    <property type="match status" value="2"/>
</dbReference>
<comment type="caution">
    <text evidence="14">Lacks conserved residue(s) required for the propagation of feature annotation.</text>
</comment>
<keyword evidence="5 14" id="KW-0812">Transmembrane</keyword>
<dbReference type="PROSITE" id="PS50088">
    <property type="entry name" value="ANK_REPEAT"/>
    <property type="match status" value="3"/>
</dbReference>
<evidence type="ECO:0000256" key="4">
    <source>
        <dbReference type="ARBA" id="ARBA00022538"/>
    </source>
</evidence>
<dbReference type="InterPro" id="IPR000595">
    <property type="entry name" value="cNMP-bd_dom"/>
</dbReference>
<dbReference type="AlphaFoldDB" id="A0A7J7GAD0"/>
<dbReference type="InterPro" id="IPR018490">
    <property type="entry name" value="cNMP-bd_dom_sf"/>
</dbReference>
<dbReference type="Gene3D" id="1.25.40.20">
    <property type="entry name" value="Ankyrin repeat-containing domain"/>
    <property type="match status" value="1"/>
</dbReference>
<dbReference type="Pfam" id="PF12796">
    <property type="entry name" value="Ank_2"/>
    <property type="match status" value="2"/>
</dbReference>
<comment type="subunit">
    <text evidence="14">The potassium channel is composed of a homo- or heterotetrameric complex of pore-forming subunits.</text>
</comment>
<feature type="region of interest" description="Disordered" evidence="15">
    <location>
        <begin position="771"/>
        <end position="797"/>
    </location>
</feature>
<dbReference type="InterPro" id="IPR005821">
    <property type="entry name" value="Ion_trans_dom"/>
</dbReference>
<dbReference type="FunFam" id="2.60.120.10:FF:000074">
    <property type="entry name" value="Potassium channel KAT2"/>
    <property type="match status" value="1"/>
</dbReference>
<evidence type="ECO:0000256" key="6">
    <source>
        <dbReference type="ARBA" id="ARBA00022826"/>
    </source>
</evidence>
<comment type="domain">
    <text evidence="14">The KHA domain (rich in hydrophobic and acidic residues) present in the C-terminal part is likely to be important for tetramerization.</text>
</comment>
<evidence type="ECO:0000256" key="12">
    <source>
        <dbReference type="ARBA" id="ARBA00023303"/>
    </source>
</evidence>
<name>A0A7J7GAD0_CAMSI</name>
<reference evidence="18 19" key="2">
    <citation type="submission" date="2020-07" db="EMBL/GenBank/DDBJ databases">
        <title>Genome assembly of wild tea tree DASZ reveals pedigree and selection history of tea varieties.</title>
        <authorList>
            <person name="Zhang W."/>
        </authorList>
    </citation>
    <scope>NUCLEOTIDE SEQUENCE [LARGE SCALE GENOMIC DNA]</scope>
    <source>
        <strain evidence="19">cv. G240</strain>
        <tissue evidence="18">Leaf</tissue>
    </source>
</reference>
<keyword evidence="12 14" id="KW-0407">Ion channel</keyword>
<evidence type="ECO:0000256" key="15">
    <source>
        <dbReference type="SAM" id="MobiDB-lite"/>
    </source>
</evidence>
<dbReference type="InterPro" id="IPR045319">
    <property type="entry name" value="KAT/AKT"/>
</dbReference>
<evidence type="ECO:0000256" key="9">
    <source>
        <dbReference type="ARBA" id="ARBA00022989"/>
    </source>
</evidence>